<feature type="domain" description="Amino acid transporter transmembrane" evidence="7">
    <location>
        <begin position="24"/>
        <end position="381"/>
    </location>
</feature>
<evidence type="ECO:0000256" key="4">
    <source>
        <dbReference type="ARBA" id="ARBA00022989"/>
    </source>
</evidence>
<dbReference type="InterPro" id="IPR013057">
    <property type="entry name" value="AA_transpt_TM"/>
</dbReference>
<dbReference type="PANTHER" id="PTHR22950:SF702">
    <property type="entry name" value="AMINO ACID TRANSPORTER PROTEIN"/>
    <property type="match status" value="1"/>
</dbReference>
<feature type="transmembrane region" description="Helical" evidence="6">
    <location>
        <begin position="467"/>
        <end position="491"/>
    </location>
</feature>
<keyword evidence="9" id="KW-1185">Reference proteome</keyword>
<dbReference type="EMBL" id="JALJOT010000002">
    <property type="protein sequence ID" value="KAK9917817.1"/>
    <property type="molecule type" value="Genomic_DNA"/>
</dbReference>
<name>A0ABR2Z1M0_9CHLO</name>
<comment type="subcellular location">
    <subcellularLocation>
        <location evidence="1">Membrane</location>
        <topology evidence="1">Multi-pass membrane protein</topology>
    </subcellularLocation>
</comment>
<feature type="transmembrane region" description="Helical" evidence="6">
    <location>
        <begin position="332"/>
        <end position="350"/>
    </location>
</feature>
<evidence type="ECO:0000256" key="1">
    <source>
        <dbReference type="ARBA" id="ARBA00004141"/>
    </source>
</evidence>
<feature type="transmembrane region" description="Helical" evidence="6">
    <location>
        <begin position="290"/>
        <end position="312"/>
    </location>
</feature>
<dbReference type="Pfam" id="PF01490">
    <property type="entry name" value="Aa_trans"/>
    <property type="match status" value="1"/>
</dbReference>
<comment type="caution">
    <text evidence="8">The sequence shown here is derived from an EMBL/GenBank/DDBJ whole genome shotgun (WGS) entry which is preliminary data.</text>
</comment>
<keyword evidence="4 6" id="KW-1133">Transmembrane helix</keyword>
<reference evidence="8 9" key="1">
    <citation type="journal article" date="2024" name="Nat. Commun.">
        <title>Phylogenomics reveals the evolutionary origins of lichenization in chlorophyte algae.</title>
        <authorList>
            <person name="Puginier C."/>
            <person name="Libourel C."/>
            <person name="Otte J."/>
            <person name="Skaloud P."/>
            <person name="Haon M."/>
            <person name="Grisel S."/>
            <person name="Petersen M."/>
            <person name="Berrin J.G."/>
            <person name="Delaux P.M."/>
            <person name="Dal Grande F."/>
            <person name="Keller J."/>
        </authorList>
    </citation>
    <scope>NUCLEOTIDE SEQUENCE [LARGE SCALE GENOMIC DNA]</scope>
    <source>
        <strain evidence="8 9">SAG 216-7</strain>
    </source>
</reference>
<feature type="transmembrane region" description="Helical" evidence="6">
    <location>
        <begin position="134"/>
        <end position="153"/>
    </location>
</feature>
<keyword evidence="3" id="KW-0029">Amino-acid transport</keyword>
<feature type="transmembrane region" description="Helical" evidence="6">
    <location>
        <begin position="356"/>
        <end position="375"/>
    </location>
</feature>
<evidence type="ECO:0000259" key="7">
    <source>
        <dbReference type="Pfam" id="PF01490"/>
    </source>
</evidence>
<feature type="transmembrane region" description="Helical" evidence="6">
    <location>
        <begin position="206"/>
        <end position="226"/>
    </location>
</feature>
<evidence type="ECO:0000256" key="3">
    <source>
        <dbReference type="ARBA" id="ARBA00022970"/>
    </source>
</evidence>
<evidence type="ECO:0000313" key="8">
    <source>
        <dbReference type="EMBL" id="KAK9917817.1"/>
    </source>
</evidence>
<keyword evidence="2 6" id="KW-0812">Transmembrane</keyword>
<evidence type="ECO:0000256" key="6">
    <source>
        <dbReference type="SAM" id="Phobius"/>
    </source>
</evidence>
<sequence>MGFFTSFGLMWRAKADRRMFLATVPVLTLGVMGSALFPIPLAFESTGIIAALIAMIVVAAATIYTVELLMSQATATGMHDYETLSLAVGGFWYKLFVEICIVILFLGSIIGGIVQCGQIFVSAAQLYSDSVPDWLQYRSGSVLMVFTTIFIFPACMVELMTQLEYLSIAGFVFVLMLLFTMVVESCKAGLPAISNGEFSTVGFTDIYSFAATVSTIAFAFYIQPIAMPMLREMPPGKAGYRVLSWSMRLVVGVICFIIYFVMGFFGAARWGLATDGNLLVNEWGPAHYQGILNILLGIYLALTNPPLVYPVAHVFRGWFPGKRWGYGFPRRFIIIFTILAICLGIALGAPGDSAQIVVVTGASGVFLSCYLIPIVNHLMLYCGWAHCQISIKQGRGWDASLNGRMPDAETSHSGKKAPEGAITESAMDVEKAGYAKEQQNGVVCAHEGVGDPFTYRGRTGAFTAYEWAVQIVLPILVVLLGAFFSILAFIATFGTPTAAAAPAAAPAPA</sequence>
<feature type="transmembrane region" description="Helical" evidence="6">
    <location>
        <begin position="165"/>
        <end position="183"/>
    </location>
</feature>
<evidence type="ECO:0000256" key="5">
    <source>
        <dbReference type="ARBA" id="ARBA00023136"/>
    </source>
</evidence>
<keyword evidence="3" id="KW-0813">Transport</keyword>
<feature type="transmembrane region" description="Helical" evidence="6">
    <location>
        <begin position="20"/>
        <end position="42"/>
    </location>
</feature>
<accession>A0ABR2Z1M0</accession>
<feature type="transmembrane region" description="Helical" evidence="6">
    <location>
        <begin position="91"/>
        <end position="114"/>
    </location>
</feature>
<proteinExistence type="predicted"/>
<gene>
    <name evidence="8" type="ORF">WJX75_008590</name>
</gene>
<dbReference type="PANTHER" id="PTHR22950">
    <property type="entry name" value="AMINO ACID TRANSPORTER"/>
    <property type="match status" value="1"/>
</dbReference>
<organism evidence="8 9">
    <name type="scientific">Coccomyxa subellipsoidea</name>
    <dbReference type="NCBI Taxonomy" id="248742"/>
    <lineage>
        <taxon>Eukaryota</taxon>
        <taxon>Viridiplantae</taxon>
        <taxon>Chlorophyta</taxon>
        <taxon>core chlorophytes</taxon>
        <taxon>Trebouxiophyceae</taxon>
        <taxon>Trebouxiophyceae incertae sedis</taxon>
        <taxon>Coccomyxaceae</taxon>
        <taxon>Coccomyxa</taxon>
    </lineage>
</organism>
<feature type="transmembrane region" description="Helical" evidence="6">
    <location>
        <begin position="247"/>
        <end position="270"/>
    </location>
</feature>
<protein>
    <recommendedName>
        <fullName evidence="7">Amino acid transporter transmembrane domain-containing protein</fullName>
    </recommendedName>
</protein>
<evidence type="ECO:0000313" key="9">
    <source>
        <dbReference type="Proteomes" id="UP001491310"/>
    </source>
</evidence>
<dbReference type="Proteomes" id="UP001491310">
    <property type="component" value="Unassembled WGS sequence"/>
</dbReference>
<keyword evidence="5 6" id="KW-0472">Membrane</keyword>
<evidence type="ECO:0000256" key="2">
    <source>
        <dbReference type="ARBA" id="ARBA00022692"/>
    </source>
</evidence>
<feature type="transmembrane region" description="Helical" evidence="6">
    <location>
        <begin position="48"/>
        <end position="70"/>
    </location>
</feature>